<sequence>MRRKSILVTIGLFLSLLVIPAPAASALTVISVPAPWVSIYAGTNANYVKYQPRTPSVNLEKKSNFIVDFNTVPESAKPAIQAAVDTWAENFSSKVDVNIDITWARSSNYGVLASASSVSNFVFPEAPDRTLYYPSALANSIAGRDLDKNKPEMEITITSTALWYLGTDGNCPSNLYDLQSVILHEMAHGLGFISGSYYDSFSGAGRVDQPTPFDAFAQLPDGRRLSDMPSPSLETGKALTTSLVWSGENAIKANNNVKPKLFTPAEYEPGSSVSHLDEATFRNSPQDAVMTPELEQGEVFHLPGPLLLAMFEDMRTKPPAGISYALPQVVQNQKALVSDQAAIIQFSPPVNARTAQITDYEIKNISTGDSITVTESPAIIRNLRNGTKYTFAITARNSLGSSTAVNTNVVTPQAAWKATIIDASADAKHLATATYGGKPVIAYTDSKKGDLKLATQTAGKWRITTVDGNSTTSGRTLNDVSGYISMCTSTAAKVNYLHIFYTDLKDLDLRYAVFNGKSWRYEVVDGDGPKIQDYKETDRVRTASDVSVSNACAVNAAGVQVFYRDESQGIVLGAVKSGSTWRYEIVDGDKDTENRTTGDVGFHMKSITVGNRIHLIYDSVNGFDLDKNVTRGEVRYASRSSGLVEDWIFQTLDTPSDGVSVAGYDVSIFNSVRGVIAAWYTGSGLTYPNPNQLRTKVVTASSSTTFTSGNFGIPNSSMAIDDRSVLIGCELRLCEVNRANKSISLVSRNQLDRDSASSWITLNKIRYALAGVSGKLTLFRP</sequence>
<gene>
    <name evidence="2" type="ORF">UFOPK1747_00636</name>
</gene>
<dbReference type="InterPro" id="IPR013783">
    <property type="entry name" value="Ig-like_fold"/>
</dbReference>
<dbReference type="PROSITE" id="PS50853">
    <property type="entry name" value="FN3"/>
    <property type="match status" value="1"/>
</dbReference>
<dbReference type="SMART" id="SM00060">
    <property type="entry name" value="FN3"/>
    <property type="match status" value="1"/>
</dbReference>
<dbReference type="SUPFAM" id="SSF49265">
    <property type="entry name" value="Fibronectin type III"/>
    <property type="match status" value="1"/>
</dbReference>
<dbReference type="GO" id="GO:0008237">
    <property type="term" value="F:metallopeptidase activity"/>
    <property type="evidence" value="ECO:0007669"/>
    <property type="project" value="InterPro"/>
</dbReference>
<name>A0A6J6EZL4_9ZZZZ</name>
<dbReference type="Pfam" id="PF00041">
    <property type="entry name" value="fn3"/>
    <property type="match status" value="1"/>
</dbReference>
<evidence type="ECO:0000259" key="1">
    <source>
        <dbReference type="PROSITE" id="PS50853"/>
    </source>
</evidence>
<dbReference type="EMBL" id="CAEZTV010000090">
    <property type="protein sequence ID" value="CAB4582002.1"/>
    <property type="molecule type" value="Genomic_DNA"/>
</dbReference>
<evidence type="ECO:0000313" key="2">
    <source>
        <dbReference type="EMBL" id="CAB4582002.1"/>
    </source>
</evidence>
<organism evidence="2">
    <name type="scientific">freshwater metagenome</name>
    <dbReference type="NCBI Taxonomy" id="449393"/>
    <lineage>
        <taxon>unclassified sequences</taxon>
        <taxon>metagenomes</taxon>
        <taxon>ecological metagenomes</taxon>
    </lineage>
</organism>
<dbReference type="InterPro" id="IPR036116">
    <property type="entry name" value="FN3_sf"/>
</dbReference>
<proteinExistence type="predicted"/>
<dbReference type="InterPro" id="IPR003961">
    <property type="entry name" value="FN3_dom"/>
</dbReference>
<feature type="domain" description="Fibronectin type-III" evidence="1">
    <location>
        <begin position="326"/>
        <end position="415"/>
    </location>
</feature>
<dbReference type="CDD" id="cd00063">
    <property type="entry name" value="FN3"/>
    <property type="match status" value="1"/>
</dbReference>
<dbReference type="AlphaFoldDB" id="A0A6J6EZL4"/>
<dbReference type="Gene3D" id="2.120.10.70">
    <property type="entry name" value="Fucose-specific lectin"/>
    <property type="match status" value="1"/>
</dbReference>
<dbReference type="InterPro" id="IPR024079">
    <property type="entry name" value="MetalloPept_cat_dom_sf"/>
</dbReference>
<protein>
    <submittedName>
        <fullName evidence="2">Unannotated protein</fullName>
    </submittedName>
</protein>
<reference evidence="2" key="1">
    <citation type="submission" date="2020-05" db="EMBL/GenBank/DDBJ databases">
        <authorList>
            <person name="Chiriac C."/>
            <person name="Salcher M."/>
            <person name="Ghai R."/>
            <person name="Kavagutti S V."/>
        </authorList>
    </citation>
    <scope>NUCLEOTIDE SEQUENCE</scope>
</reference>
<accession>A0A6J6EZL4</accession>
<dbReference type="Gene3D" id="3.40.390.10">
    <property type="entry name" value="Collagenase (Catalytic Domain)"/>
    <property type="match status" value="1"/>
</dbReference>
<dbReference type="SUPFAM" id="SSF55486">
    <property type="entry name" value="Metalloproteases ('zincins'), catalytic domain"/>
    <property type="match status" value="2"/>
</dbReference>
<dbReference type="Gene3D" id="2.60.40.10">
    <property type="entry name" value="Immunoglobulins"/>
    <property type="match status" value="1"/>
</dbReference>